<evidence type="ECO:0000313" key="2">
    <source>
        <dbReference type="EMBL" id="TXF91215.1"/>
    </source>
</evidence>
<dbReference type="OrthoDB" id="9822211at2"/>
<dbReference type="EMBL" id="VOXD01000003">
    <property type="protein sequence ID" value="TXF91215.1"/>
    <property type="molecule type" value="Genomic_DNA"/>
</dbReference>
<accession>A0A5C7G0I7</accession>
<proteinExistence type="predicted"/>
<organism evidence="2 3">
    <name type="scientific">Neolewinella aurantiaca</name>
    <dbReference type="NCBI Taxonomy" id="2602767"/>
    <lineage>
        <taxon>Bacteria</taxon>
        <taxon>Pseudomonadati</taxon>
        <taxon>Bacteroidota</taxon>
        <taxon>Saprospiria</taxon>
        <taxon>Saprospirales</taxon>
        <taxon>Lewinellaceae</taxon>
        <taxon>Neolewinella</taxon>
    </lineage>
</organism>
<protein>
    <submittedName>
        <fullName evidence="2">Uncharacterized protein</fullName>
    </submittedName>
</protein>
<gene>
    <name evidence="2" type="ORF">FUA23_03050</name>
</gene>
<sequence>MPEHSLKTNAIKVLKMPMPGKLFKHPDRVSNGATTPTKYIGGSQDTGTESNATGGPKIEHGPQAIACDKFVATLSNALFLSDGETPPDILNLRDGIVISYGLEDADGLRTGRTKTKFYREAYTVRIDGERVAKLLQRSNDGCGYSELTMYNHVLYRKGWTNYVVRLLRKLDAVVHQYTGIDVAIDGYNYLDKVHRIWLEEDVKNFGRSSLRPFFDSTGKILTGLDIGAKSADNRLTIYDKSPEFETKPYQKENCERFGLDTSKPIHRNEVKLRAAVLRRFCGFPPDDVRTTFIASKEYELNSKEAIKEFSRSIIERRDNDIAQARKDARDAINALDDYYGPEANKIRLERETVVCSIRRKYREERLVLNAAKADSKVEDIEYIESVDNSIDDLLNGNFDFRQLENLSVLADIHKRSSRSLLKIRKGTNKRADRNEKIEVVNYDAFGAMDVQLSPLTKEPKPIWGVQRKISFDIRASYAELDLMTGNAQFEKAMADCQKTARKYGIVDWFTSHIPKWKEDKEYHDAIKRAVQSAPARWNTASLGFWMPRPGTTEGTLNKSQHPETAA</sequence>
<evidence type="ECO:0000313" key="3">
    <source>
        <dbReference type="Proteomes" id="UP000321907"/>
    </source>
</evidence>
<dbReference type="RefSeq" id="WP_147929234.1">
    <property type="nucleotide sequence ID" value="NZ_VOXD01000003.1"/>
</dbReference>
<comment type="caution">
    <text evidence="2">The sequence shown here is derived from an EMBL/GenBank/DDBJ whole genome shotgun (WGS) entry which is preliminary data.</text>
</comment>
<evidence type="ECO:0000256" key="1">
    <source>
        <dbReference type="SAM" id="MobiDB-lite"/>
    </source>
</evidence>
<dbReference type="AlphaFoldDB" id="A0A5C7G0I7"/>
<reference evidence="2 3" key="1">
    <citation type="submission" date="2019-08" db="EMBL/GenBank/DDBJ databases">
        <title>Lewinella sp. strain SSH13 Genome sequencing and assembly.</title>
        <authorList>
            <person name="Kim I."/>
        </authorList>
    </citation>
    <scope>NUCLEOTIDE SEQUENCE [LARGE SCALE GENOMIC DNA]</scope>
    <source>
        <strain evidence="2 3">SSH13</strain>
    </source>
</reference>
<keyword evidence="3" id="KW-1185">Reference proteome</keyword>
<dbReference type="Proteomes" id="UP000321907">
    <property type="component" value="Unassembled WGS sequence"/>
</dbReference>
<feature type="compositionally biased region" description="Polar residues" evidence="1">
    <location>
        <begin position="31"/>
        <end position="53"/>
    </location>
</feature>
<name>A0A5C7G0I7_9BACT</name>
<feature type="region of interest" description="Disordered" evidence="1">
    <location>
        <begin position="22"/>
        <end position="56"/>
    </location>
</feature>